<gene>
    <name evidence="1" type="ORF">L596_006129</name>
</gene>
<reference evidence="1 2" key="1">
    <citation type="journal article" date="2015" name="Genome Biol.">
        <title>Comparative genomics of Steinernema reveals deeply conserved gene regulatory networks.</title>
        <authorList>
            <person name="Dillman A.R."/>
            <person name="Macchietto M."/>
            <person name="Porter C.F."/>
            <person name="Rogers A."/>
            <person name="Williams B."/>
            <person name="Antoshechkin I."/>
            <person name="Lee M.M."/>
            <person name="Goodwin Z."/>
            <person name="Lu X."/>
            <person name="Lewis E.E."/>
            <person name="Goodrich-Blair H."/>
            <person name="Stock S.P."/>
            <person name="Adams B.J."/>
            <person name="Sternberg P.W."/>
            <person name="Mortazavi A."/>
        </authorList>
    </citation>
    <scope>NUCLEOTIDE SEQUENCE [LARGE SCALE GENOMIC DNA]</scope>
    <source>
        <strain evidence="1 2">ALL</strain>
    </source>
</reference>
<evidence type="ECO:0000313" key="2">
    <source>
        <dbReference type="Proteomes" id="UP000298663"/>
    </source>
</evidence>
<dbReference type="EMBL" id="CM016762">
    <property type="protein sequence ID" value="TMS39637.1"/>
    <property type="molecule type" value="Genomic_DNA"/>
</dbReference>
<organism evidence="1 2">
    <name type="scientific">Steinernema carpocapsae</name>
    <name type="common">Entomopathogenic nematode</name>
    <dbReference type="NCBI Taxonomy" id="34508"/>
    <lineage>
        <taxon>Eukaryota</taxon>
        <taxon>Metazoa</taxon>
        <taxon>Ecdysozoa</taxon>
        <taxon>Nematoda</taxon>
        <taxon>Chromadorea</taxon>
        <taxon>Rhabditida</taxon>
        <taxon>Tylenchina</taxon>
        <taxon>Panagrolaimomorpha</taxon>
        <taxon>Strongyloidoidea</taxon>
        <taxon>Steinernematidae</taxon>
        <taxon>Steinernema</taxon>
    </lineage>
</organism>
<accession>A0A4U8V6P7</accession>
<protein>
    <submittedName>
        <fullName evidence="1">Uncharacterized protein</fullName>
    </submittedName>
</protein>
<reference evidence="1 2" key="2">
    <citation type="journal article" date="2019" name="G3 (Bethesda)">
        <title>Hybrid Assembly of the Genome of the Entomopathogenic Nematode Steinernema carpocapsae Identifies the X-Chromosome.</title>
        <authorList>
            <person name="Serra L."/>
            <person name="Macchietto M."/>
            <person name="Macias-Munoz A."/>
            <person name="McGill C.J."/>
            <person name="Rodriguez I.M."/>
            <person name="Rodriguez B."/>
            <person name="Murad R."/>
            <person name="Mortazavi A."/>
        </authorList>
    </citation>
    <scope>NUCLEOTIDE SEQUENCE [LARGE SCALE GENOMIC DNA]</scope>
    <source>
        <strain evidence="1 2">ALL</strain>
    </source>
</reference>
<keyword evidence="2" id="KW-1185">Reference proteome</keyword>
<evidence type="ECO:0000313" key="1">
    <source>
        <dbReference type="EMBL" id="TMS39637.1"/>
    </source>
</evidence>
<sequence length="72" mass="7981">MLLELHPKKHKTPRKFRNLQSAFQSTSTKLPQVCRVVQCATITQGGVACSETCHTTSPANIVIVVLGEDEFR</sequence>
<dbReference type="Proteomes" id="UP000298663">
    <property type="component" value="Chromosome X"/>
</dbReference>
<proteinExistence type="predicted"/>
<dbReference type="AlphaFoldDB" id="A0A4U8V6P7"/>
<name>A0A4U8V6P7_STECR</name>